<feature type="signal peptide" evidence="1">
    <location>
        <begin position="1"/>
        <end position="24"/>
    </location>
</feature>
<proteinExistence type="predicted"/>
<comment type="caution">
    <text evidence="2">The sequence shown here is derived from an EMBL/GenBank/DDBJ whole genome shotgun (WGS) entry which is preliminary data.</text>
</comment>
<name>A0A4R6Y9Q9_9BURK</name>
<evidence type="ECO:0000256" key="1">
    <source>
        <dbReference type="SAM" id="SignalP"/>
    </source>
</evidence>
<dbReference type="AlphaFoldDB" id="A0A4R6Y9Q9"/>
<dbReference type="InterPro" id="IPR011673">
    <property type="entry name" value="DUF1615"/>
</dbReference>
<dbReference type="OrthoDB" id="596976at2"/>
<evidence type="ECO:0000313" key="2">
    <source>
        <dbReference type="EMBL" id="TDR32204.1"/>
    </source>
</evidence>
<dbReference type="PROSITE" id="PS51257">
    <property type="entry name" value="PROKAR_LIPOPROTEIN"/>
    <property type="match status" value="1"/>
</dbReference>
<gene>
    <name evidence="2" type="ORF">DFR44_10591</name>
</gene>
<dbReference type="Proteomes" id="UP000294480">
    <property type="component" value="Unassembled WGS sequence"/>
</dbReference>
<evidence type="ECO:0000313" key="3">
    <source>
        <dbReference type="Proteomes" id="UP000294480"/>
    </source>
</evidence>
<dbReference type="EMBL" id="SNZE01000005">
    <property type="protein sequence ID" value="TDR32204.1"/>
    <property type="molecule type" value="Genomic_DNA"/>
</dbReference>
<sequence length="378" mass="41852">MMRAFKLLCATSAALLLTACPQQGGPKQSAAVQKLIAPDAVFAKMIQQGRRVDEPQGWVNDILATLDELKLQRTNANVCSVMAVIEQESGFKEDPPVAGLNQLLTKKIAKMEENLLMLAALEVRLSQTMSNGLTFRQAIKNIKTERDLVRWYEAFTEAQFTGLILDRLGKGVDDLVSTVGSMQVSIDYSRRLAQTLGKPTANMRDTLYTRVGGVFYGTAHLLYYPARYDNVLYRFADFNAGQYASRNAGFQVMLSQLTGQKIVPDGDLLSHASGTDRSKNSQTQAALIQLFSKSAKNIQAQTIADDLAREKSIEFENTTTYATVIQLMQAKGLKPVPAALPKIFLKSEKITRSLTTEWYANSVNARYQRCMGVAEKNL</sequence>
<accession>A0A4R6Y9Q9</accession>
<organism evidence="2 3">
    <name type="scientific">Hydromonas duriensis</name>
    <dbReference type="NCBI Taxonomy" id="1527608"/>
    <lineage>
        <taxon>Bacteria</taxon>
        <taxon>Pseudomonadati</taxon>
        <taxon>Pseudomonadota</taxon>
        <taxon>Betaproteobacteria</taxon>
        <taxon>Burkholderiales</taxon>
        <taxon>Burkholderiaceae</taxon>
        <taxon>Hydromonas</taxon>
    </lineage>
</organism>
<protein>
    <submittedName>
        <fullName evidence="2">Uncharacterized protein DUF1615</fullName>
    </submittedName>
</protein>
<dbReference type="Pfam" id="PF07759">
    <property type="entry name" value="DUF1615"/>
    <property type="match status" value="1"/>
</dbReference>
<dbReference type="RefSeq" id="WP_133619359.1">
    <property type="nucleotide sequence ID" value="NZ_SNZE01000005.1"/>
</dbReference>
<feature type="chain" id="PRO_5020316953" evidence="1">
    <location>
        <begin position="25"/>
        <end position="378"/>
    </location>
</feature>
<keyword evidence="1" id="KW-0732">Signal</keyword>
<keyword evidence="3" id="KW-1185">Reference proteome</keyword>
<reference evidence="2 3" key="1">
    <citation type="submission" date="2019-03" db="EMBL/GenBank/DDBJ databases">
        <title>Genomic Encyclopedia of Type Strains, Phase IV (KMG-IV): sequencing the most valuable type-strain genomes for metagenomic binning, comparative biology and taxonomic classification.</title>
        <authorList>
            <person name="Goeker M."/>
        </authorList>
    </citation>
    <scope>NUCLEOTIDE SEQUENCE [LARGE SCALE GENOMIC DNA]</scope>
    <source>
        <strain evidence="2 3">DSM 102852</strain>
    </source>
</reference>